<comment type="caution">
    <text evidence="2">The sequence shown here is derived from an EMBL/GenBank/DDBJ whole genome shotgun (WGS) entry which is preliminary data.</text>
</comment>
<dbReference type="AlphaFoldDB" id="A0A0F9MBN5"/>
<dbReference type="Pfam" id="PF07883">
    <property type="entry name" value="Cupin_2"/>
    <property type="match status" value="1"/>
</dbReference>
<reference evidence="2" key="1">
    <citation type="journal article" date="2015" name="Nature">
        <title>Complex archaea that bridge the gap between prokaryotes and eukaryotes.</title>
        <authorList>
            <person name="Spang A."/>
            <person name="Saw J.H."/>
            <person name="Jorgensen S.L."/>
            <person name="Zaremba-Niedzwiedzka K."/>
            <person name="Martijn J."/>
            <person name="Lind A.E."/>
            <person name="van Eijk R."/>
            <person name="Schleper C."/>
            <person name="Guy L."/>
            <person name="Ettema T.J."/>
        </authorList>
    </citation>
    <scope>NUCLEOTIDE SEQUENCE</scope>
</reference>
<evidence type="ECO:0000313" key="2">
    <source>
        <dbReference type="EMBL" id="KKN04770.1"/>
    </source>
</evidence>
<dbReference type="InterPro" id="IPR014710">
    <property type="entry name" value="RmlC-like_jellyroll"/>
</dbReference>
<name>A0A0F9MBN5_9ZZZZ</name>
<feature type="domain" description="Cupin type-2" evidence="1">
    <location>
        <begin position="24"/>
        <end position="84"/>
    </location>
</feature>
<dbReference type="Gene3D" id="2.60.120.10">
    <property type="entry name" value="Jelly Rolls"/>
    <property type="match status" value="1"/>
</dbReference>
<gene>
    <name evidence="2" type="ORF">LCGC14_1093990</name>
</gene>
<dbReference type="SUPFAM" id="SSF51182">
    <property type="entry name" value="RmlC-like cupins"/>
    <property type="match status" value="1"/>
</dbReference>
<dbReference type="InterPro" id="IPR013096">
    <property type="entry name" value="Cupin_2"/>
</dbReference>
<dbReference type="EMBL" id="LAZR01004879">
    <property type="protein sequence ID" value="KKN04770.1"/>
    <property type="molecule type" value="Genomic_DNA"/>
</dbReference>
<organism evidence="2">
    <name type="scientific">marine sediment metagenome</name>
    <dbReference type="NCBI Taxonomy" id="412755"/>
    <lineage>
        <taxon>unclassified sequences</taxon>
        <taxon>metagenomes</taxon>
        <taxon>ecological metagenomes</taxon>
    </lineage>
</organism>
<dbReference type="InterPro" id="IPR011051">
    <property type="entry name" value="RmlC_Cupin_sf"/>
</dbReference>
<protein>
    <recommendedName>
        <fullName evidence="1">Cupin type-2 domain-containing protein</fullName>
    </recommendedName>
</protein>
<sequence>MKRVEKVWGYEEWVVNNNKYCGKLLHINKGSTCSYHFHPLKQETFHCLEGEILLNVKGSEFLLEEPYTINPNTPHSFYGITDATLMEVSTPHSDEDCVRLSESRRE</sequence>
<evidence type="ECO:0000259" key="1">
    <source>
        <dbReference type="Pfam" id="PF07883"/>
    </source>
</evidence>
<accession>A0A0F9MBN5</accession>
<proteinExistence type="predicted"/>